<dbReference type="InterPro" id="IPR002182">
    <property type="entry name" value="NB-ARC"/>
</dbReference>
<sequence>MEMLSSAVVGELVNRSISFLFSRFEEEMTVTSQEYLQRLRHLLLRSSAIVRDAEQRHVQNKSMLLQLMAMRDKTFMGYYVLDVAWCKAAIDGAKPRNGKDGDNEVDRHAFALSRFNSAKRVRFSSNALEIGLVLNIASPVDLQEVVSSLELMISDMKESVMFLASYPPLYRQPYSAHMFVEKYMFGRHMEKERVMEFLMQTRPPHGADEKGENIDVLPIIGPAYIGKSTFVEHVCQDERVRNHFSLILVYSKNCLKDETAAGFRDNCLIEHQNDNALEEKLLIVIELSGDVDDETWERLYLSKRSMPHGSKMIITSRSKEIVRFGTTQALSLKCLPTEAYWYFFKRLAFGSDDPEQHPKLVSMAMEMAHKMKGSFMYAHIASALLRANFSIKSWTMVLMNLREFMEKNVSLLGEEYPDDLKDYPQCTWNLTKPKHDEYFMLYEICPRRSGVEDVPDITMMDLLYGCAQPRGKYEVLFWKSQIPPYFNYVCTCETVICEQ</sequence>
<evidence type="ECO:0000259" key="1">
    <source>
        <dbReference type="Pfam" id="PF00931"/>
    </source>
</evidence>
<dbReference type="EMBL" id="OZ075120">
    <property type="protein sequence ID" value="CAL4894572.1"/>
    <property type="molecule type" value="Genomic_DNA"/>
</dbReference>
<evidence type="ECO:0000313" key="2">
    <source>
        <dbReference type="EMBL" id="CAL4894572.1"/>
    </source>
</evidence>
<dbReference type="AlphaFoldDB" id="A0ABC9GJ66"/>
<dbReference type="SUPFAM" id="SSF52540">
    <property type="entry name" value="P-loop containing nucleoside triphosphate hydrolases"/>
    <property type="match status" value="1"/>
</dbReference>
<evidence type="ECO:0000313" key="4">
    <source>
        <dbReference type="Proteomes" id="UP001497457"/>
    </source>
</evidence>
<dbReference type="Pfam" id="PF00931">
    <property type="entry name" value="NB-ARC"/>
    <property type="match status" value="1"/>
</dbReference>
<proteinExistence type="predicted"/>
<reference evidence="4" key="1">
    <citation type="submission" date="2024-06" db="EMBL/GenBank/DDBJ databases">
        <authorList>
            <person name="Ryan C."/>
        </authorList>
    </citation>
    <scope>NUCLEOTIDE SEQUENCE [LARGE SCALE GENOMIC DNA]</scope>
</reference>
<protein>
    <recommendedName>
        <fullName evidence="1">NB-ARC domain-containing protein</fullName>
    </recommendedName>
</protein>
<accession>A0ABC9GJ66</accession>
<evidence type="ECO:0000313" key="3">
    <source>
        <dbReference type="EMBL" id="CAL5095968.1"/>
    </source>
</evidence>
<name>A0ABC9GJ66_9POAL</name>
<dbReference type="Proteomes" id="UP001497457">
    <property type="component" value="Chromosome 10rd"/>
</dbReference>
<dbReference type="EMBL" id="OZ075119">
    <property type="protein sequence ID" value="CAL5095968.1"/>
    <property type="molecule type" value="Genomic_DNA"/>
</dbReference>
<dbReference type="InterPro" id="IPR027417">
    <property type="entry name" value="P-loop_NTPase"/>
</dbReference>
<gene>
    <name evidence="3" type="ORF">URODEC1_LOCUS116762</name>
    <name evidence="2" type="ORF">URODEC1_LOCUS5505</name>
</gene>
<dbReference type="PANTHER" id="PTHR33377:SF115">
    <property type="entry name" value="OS05G0533301 PROTEIN"/>
    <property type="match status" value="1"/>
</dbReference>
<keyword evidence="4" id="KW-1185">Reference proteome</keyword>
<dbReference type="PANTHER" id="PTHR33377">
    <property type="entry name" value="OS10G0134700 PROTEIN-RELATED"/>
    <property type="match status" value="1"/>
</dbReference>
<feature type="domain" description="NB-ARC" evidence="1">
    <location>
        <begin position="211"/>
        <end position="350"/>
    </location>
</feature>
<dbReference type="Gene3D" id="3.40.50.300">
    <property type="entry name" value="P-loop containing nucleotide triphosphate hydrolases"/>
    <property type="match status" value="1"/>
</dbReference>
<dbReference type="Proteomes" id="UP001497457">
    <property type="component" value="Chromosome 9rd"/>
</dbReference>
<reference evidence="3 4" key="2">
    <citation type="submission" date="2024-10" db="EMBL/GenBank/DDBJ databases">
        <authorList>
            <person name="Ryan C."/>
        </authorList>
    </citation>
    <scope>NUCLEOTIDE SEQUENCE [LARGE SCALE GENOMIC DNA]</scope>
</reference>
<organism evidence="3 4">
    <name type="scientific">Urochloa decumbens</name>
    <dbReference type="NCBI Taxonomy" id="240449"/>
    <lineage>
        <taxon>Eukaryota</taxon>
        <taxon>Viridiplantae</taxon>
        <taxon>Streptophyta</taxon>
        <taxon>Embryophyta</taxon>
        <taxon>Tracheophyta</taxon>
        <taxon>Spermatophyta</taxon>
        <taxon>Magnoliopsida</taxon>
        <taxon>Liliopsida</taxon>
        <taxon>Poales</taxon>
        <taxon>Poaceae</taxon>
        <taxon>PACMAD clade</taxon>
        <taxon>Panicoideae</taxon>
        <taxon>Panicodae</taxon>
        <taxon>Paniceae</taxon>
        <taxon>Melinidinae</taxon>
        <taxon>Urochloa</taxon>
    </lineage>
</organism>